<evidence type="ECO:0000313" key="2">
    <source>
        <dbReference type="Proteomes" id="UP000838102"/>
    </source>
</evidence>
<dbReference type="EMBL" id="CAKOEU010000001">
    <property type="protein sequence ID" value="CAH1851246.1"/>
    <property type="molecule type" value="Genomic_DNA"/>
</dbReference>
<sequence>MEQLGFKVCSVSGLIDTKQLDNYSCGVAGLDEFVKYDYQDLERKHITSLNAVYLDDVLVGMFALSTSSSSASFADANREKIFGDASGMKSLPMINIDHLSVNKPFQFGNGLDGLHLGTAILKYIFKMLLDVGAQYGIAFAGVMVESLPDPVDFYISNGFYFIDKHEEDAPNKKTYTLAISYDDMFKVYE</sequence>
<protein>
    <recommendedName>
        <fullName evidence="3">N-acetyltransferase domain-containing protein</fullName>
    </recommendedName>
</protein>
<name>A0ABM9D248_9LACO</name>
<keyword evidence="2" id="KW-1185">Reference proteome</keyword>
<gene>
    <name evidence="1" type="ORF">LMG032447_00298</name>
</gene>
<dbReference type="RefSeq" id="WP_213820908.1">
    <property type="nucleotide sequence ID" value="NZ_CAKOEU010000001.1"/>
</dbReference>
<evidence type="ECO:0008006" key="3">
    <source>
        <dbReference type="Google" id="ProtNLM"/>
    </source>
</evidence>
<dbReference type="Proteomes" id="UP000838102">
    <property type="component" value="Unassembled WGS sequence"/>
</dbReference>
<dbReference type="Gene3D" id="3.40.630.30">
    <property type="match status" value="1"/>
</dbReference>
<reference evidence="1" key="1">
    <citation type="submission" date="2022-03" db="EMBL/GenBank/DDBJ databases">
        <authorList>
            <person name="Hettiarachchi G."/>
        </authorList>
    </citation>
    <scope>NUCLEOTIDE SEQUENCE</scope>
    <source>
        <strain evidence="1">LMG 32447</strain>
    </source>
</reference>
<proteinExistence type="predicted"/>
<organism evidence="1 2">
    <name type="scientific">Convivina praedatoris</name>
    <dbReference type="NCBI Taxonomy" id="2880963"/>
    <lineage>
        <taxon>Bacteria</taxon>
        <taxon>Bacillati</taxon>
        <taxon>Bacillota</taxon>
        <taxon>Bacilli</taxon>
        <taxon>Lactobacillales</taxon>
        <taxon>Lactobacillaceae</taxon>
        <taxon>Convivina</taxon>
    </lineage>
</organism>
<evidence type="ECO:0000313" key="1">
    <source>
        <dbReference type="EMBL" id="CAH1851246.1"/>
    </source>
</evidence>
<comment type="caution">
    <text evidence="1">The sequence shown here is derived from an EMBL/GenBank/DDBJ whole genome shotgun (WGS) entry which is preliminary data.</text>
</comment>
<accession>A0ABM9D248</accession>